<gene>
    <name evidence="3" type="ORF">G7Y89_g14002</name>
</gene>
<dbReference type="InterPro" id="IPR004360">
    <property type="entry name" value="Glyas_Fos-R_dOase_dom"/>
</dbReference>
<feature type="domain" description="VOC" evidence="2">
    <location>
        <begin position="128"/>
        <end position="253"/>
    </location>
</feature>
<protein>
    <recommendedName>
        <fullName evidence="2">VOC domain-containing protein</fullName>
    </recommendedName>
</protein>
<evidence type="ECO:0000313" key="3">
    <source>
        <dbReference type="EMBL" id="KAF4624170.1"/>
    </source>
</evidence>
<sequence length="255" mass="27901">MARVSLLTAMQFIASLEQRENDANRASLSISKSGAPNSASSDNEPLDQCAPAEHWADWTMKKALECSGINHDLNTWKAVRRSVAFNLTLTHHRSRRNSTALNLKMESSSATPASSTTESSRILPSPNSPAWMRIPCISVARAHEFYSQVFSWKFMTSNPAYPNDKLMVFSIPGSAMMGALTRIIPDSASKAGAEENKIVGIVVYLMVEDIEKTLEKVVSAGGKVVQEKTTEGGHTELASFRDTEGNLVGILKWLI</sequence>
<evidence type="ECO:0000259" key="2">
    <source>
        <dbReference type="PROSITE" id="PS51819"/>
    </source>
</evidence>
<feature type="compositionally biased region" description="Low complexity" evidence="1">
    <location>
        <begin position="106"/>
        <end position="120"/>
    </location>
</feature>
<reference evidence="3 4" key="1">
    <citation type="submission" date="2020-03" db="EMBL/GenBank/DDBJ databases">
        <title>Draft Genome Sequence of Cudoniella acicularis.</title>
        <authorList>
            <person name="Buettner E."/>
            <person name="Kellner H."/>
        </authorList>
    </citation>
    <scope>NUCLEOTIDE SEQUENCE [LARGE SCALE GENOMIC DNA]</scope>
    <source>
        <strain evidence="3 4">DSM 108380</strain>
    </source>
</reference>
<dbReference type="SUPFAM" id="SSF54593">
    <property type="entry name" value="Glyoxalase/Bleomycin resistance protein/Dihydroxybiphenyl dioxygenase"/>
    <property type="match status" value="1"/>
</dbReference>
<keyword evidence="4" id="KW-1185">Reference proteome</keyword>
<organism evidence="3 4">
    <name type="scientific">Cudoniella acicularis</name>
    <dbReference type="NCBI Taxonomy" id="354080"/>
    <lineage>
        <taxon>Eukaryota</taxon>
        <taxon>Fungi</taxon>
        <taxon>Dikarya</taxon>
        <taxon>Ascomycota</taxon>
        <taxon>Pezizomycotina</taxon>
        <taxon>Leotiomycetes</taxon>
        <taxon>Helotiales</taxon>
        <taxon>Tricladiaceae</taxon>
        <taxon>Cudoniella</taxon>
    </lineage>
</organism>
<comment type="caution">
    <text evidence="3">The sequence shown here is derived from an EMBL/GenBank/DDBJ whole genome shotgun (WGS) entry which is preliminary data.</text>
</comment>
<dbReference type="Pfam" id="PF00903">
    <property type="entry name" value="Glyoxalase"/>
    <property type="match status" value="1"/>
</dbReference>
<dbReference type="InterPro" id="IPR029068">
    <property type="entry name" value="Glyas_Bleomycin-R_OHBP_Dase"/>
</dbReference>
<dbReference type="InterPro" id="IPR037523">
    <property type="entry name" value="VOC_core"/>
</dbReference>
<dbReference type="EMBL" id="JAAMPI010001748">
    <property type="protein sequence ID" value="KAF4624170.1"/>
    <property type="molecule type" value="Genomic_DNA"/>
</dbReference>
<feature type="region of interest" description="Disordered" evidence="1">
    <location>
        <begin position="25"/>
        <end position="47"/>
    </location>
</feature>
<feature type="region of interest" description="Disordered" evidence="1">
    <location>
        <begin position="96"/>
        <end position="124"/>
    </location>
</feature>
<dbReference type="PANTHER" id="PTHR33993:SF2">
    <property type="entry name" value="VOC DOMAIN-CONTAINING PROTEIN"/>
    <property type="match status" value="1"/>
</dbReference>
<accession>A0A8H4R664</accession>
<name>A0A8H4R664_9HELO</name>
<dbReference type="CDD" id="cd07247">
    <property type="entry name" value="SgaA_N_like"/>
    <property type="match status" value="1"/>
</dbReference>
<feature type="compositionally biased region" description="Polar residues" evidence="1">
    <location>
        <begin position="25"/>
        <end position="43"/>
    </location>
</feature>
<dbReference type="Proteomes" id="UP000566819">
    <property type="component" value="Unassembled WGS sequence"/>
</dbReference>
<evidence type="ECO:0000313" key="4">
    <source>
        <dbReference type="Proteomes" id="UP000566819"/>
    </source>
</evidence>
<dbReference type="Gene3D" id="3.10.180.10">
    <property type="entry name" value="2,3-Dihydroxybiphenyl 1,2-Dioxygenase, domain 1"/>
    <property type="match status" value="1"/>
</dbReference>
<proteinExistence type="predicted"/>
<dbReference type="PROSITE" id="PS51819">
    <property type="entry name" value="VOC"/>
    <property type="match status" value="1"/>
</dbReference>
<dbReference type="PANTHER" id="PTHR33993">
    <property type="entry name" value="GLYOXALASE-RELATED"/>
    <property type="match status" value="1"/>
</dbReference>
<dbReference type="AlphaFoldDB" id="A0A8H4R664"/>
<dbReference type="InterPro" id="IPR052164">
    <property type="entry name" value="Anthracycline_SecMetBiosynth"/>
</dbReference>
<dbReference type="OrthoDB" id="447346at2759"/>
<evidence type="ECO:0000256" key="1">
    <source>
        <dbReference type="SAM" id="MobiDB-lite"/>
    </source>
</evidence>